<proteinExistence type="predicted"/>
<gene>
    <name evidence="1" type="ORF">E2C01_043014</name>
</gene>
<protein>
    <submittedName>
        <fullName evidence="1">Uncharacterized protein</fullName>
    </submittedName>
</protein>
<keyword evidence="2" id="KW-1185">Reference proteome</keyword>
<name>A0A5B7FWC7_PORTR</name>
<sequence>MNMETYPGPELSANVEFQNHCTFPRKHIVKDSRVHQGEVTPDELVESYSRVNEKRGKMREMTVNGLIDARFLMCVEEKVNVEKVLAVCGGKS</sequence>
<reference evidence="1 2" key="1">
    <citation type="submission" date="2019-05" db="EMBL/GenBank/DDBJ databases">
        <title>Another draft genome of Portunus trituberculatus and its Hox gene families provides insights of decapod evolution.</title>
        <authorList>
            <person name="Jeong J.-H."/>
            <person name="Song I."/>
            <person name="Kim S."/>
            <person name="Choi T."/>
            <person name="Kim D."/>
            <person name="Ryu S."/>
            <person name="Kim W."/>
        </authorList>
    </citation>
    <scope>NUCLEOTIDE SEQUENCE [LARGE SCALE GENOMIC DNA]</scope>
    <source>
        <tissue evidence="1">Muscle</tissue>
    </source>
</reference>
<dbReference type="EMBL" id="VSRR010008734">
    <property type="protein sequence ID" value="MPC49218.1"/>
    <property type="molecule type" value="Genomic_DNA"/>
</dbReference>
<evidence type="ECO:0000313" key="2">
    <source>
        <dbReference type="Proteomes" id="UP000324222"/>
    </source>
</evidence>
<comment type="caution">
    <text evidence="1">The sequence shown here is derived from an EMBL/GenBank/DDBJ whole genome shotgun (WGS) entry which is preliminary data.</text>
</comment>
<organism evidence="1 2">
    <name type="scientific">Portunus trituberculatus</name>
    <name type="common">Swimming crab</name>
    <name type="synonym">Neptunus trituberculatus</name>
    <dbReference type="NCBI Taxonomy" id="210409"/>
    <lineage>
        <taxon>Eukaryota</taxon>
        <taxon>Metazoa</taxon>
        <taxon>Ecdysozoa</taxon>
        <taxon>Arthropoda</taxon>
        <taxon>Crustacea</taxon>
        <taxon>Multicrustacea</taxon>
        <taxon>Malacostraca</taxon>
        <taxon>Eumalacostraca</taxon>
        <taxon>Eucarida</taxon>
        <taxon>Decapoda</taxon>
        <taxon>Pleocyemata</taxon>
        <taxon>Brachyura</taxon>
        <taxon>Eubrachyura</taxon>
        <taxon>Portunoidea</taxon>
        <taxon>Portunidae</taxon>
        <taxon>Portuninae</taxon>
        <taxon>Portunus</taxon>
    </lineage>
</organism>
<evidence type="ECO:0000313" key="1">
    <source>
        <dbReference type="EMBL" id="MPC49218.1"/>
    </source>
</evidence>
<dbReference type="AlphaFoldDB" id="A0A5B7FWC7"/>
<accession>A0A5B7FWC7</accession>
<dbReference type="Proteomes" id="UP000324222">
    <property type="component" value="Unassembled WGS sequence"/>
</dbReference>